<feature type="compositionally biased region" description="Low complexity" evidence="1">
    <location>
        <begin position="427"/>
        <end position="444"/>
    </location>
</feature>
<feature type="compositionally biased region" description="Low complexity" evidence="1">
    <location>
        <begin position="786"/>
        <end position="796"/>
    </location>
</feature>
<feature type="compositionally biased region" description="Polar residues" evidence="1">
    <location>
        <begin position="381"/>
        <end position="423"/>
    </location>
</feature>
<feature type="region of interest" description="Disordered" evidence="1">
    <location>
        <begin position="847"/>
        <end position="921"/>
    </location>
</feature>
<dbReference type="PANTHER" id="PTHR22834:SF20">
    <property type="entry name" value="SH3 DOMAIN-CONTAINING PROTEIN"/>
    <property type="match status" value="1"/>
</dbReference>
<name>A0A0G2J4G1_9EURO</name>
<feature type="compositionally biased region" description="Polar residues" evidence="1">
    <location>
        <begin position="1182"/>
        <end position="1200"/>
    </location>
</feature>
<feature type="compositionally biased region" description="Basic and acidic residues" evidence="1">
    <location>
        <begin position="251"/>
        <end position="260"/>
    </location>
</feature>
<dbReference type="OrthoDB" id="10256089at2759"/>
<dbReference type="SUPFAM" id="SSF48065">
    <property type="entry name" value="DBL homology domain (DH-domain)"/>
    <property type="match status" value="1"/>
</dbReference>
<feature type="compositionally biased region" description="Polar residues" evidence="1">
    <location>
        <begin position="20"/>
        <end position="31"/>
    </location>
</feature>
<dbReference type="Pfam" id="PF00621">
    <property type="entry name" value="RhoGEF"/>
    <property type="match status" value="1"/>
</dbReference>
<accession>A0A0G2J4G1</accession>
<dbReference type="InterPro" id="IPR027267">
    <property type="entry name" value="AH/BAR_dom_sf"/>
</dbReference>
<feature type="region of interest" description="Disordered" evidence="1">
    <location>
        <begin position="1"/>
        <end position="321"/>
    </location>
</feature>
<dbReference type="CDD" id="cd07589">
    <property type="entry name" value="BAR_DNMBP"/>
    <property type="match status" value="1"/>
</dbReference>
<feature type="compositionally biased region" description="Polar residues" evidence="1">
    <location>
        <begin position="125"/>
        <end position="141"/>
    </location>
</feature>
<dbReference type="SUPFAM" id="SSF103657">
    <property type="entry name" value="BAR/IMD domain-like"/>
    <property type="match status" value="1"/>
</dbReference>
<feature type="compositionally biased region" description="Polar residues" evidence="1">
    <location>
        <begin position="77"/>
        <end position="89"/>
    </location>
</feature>
<dbReference type="GO" id="GO:0031991">
    <property type="term" value="P:regulation of actomyosin contractile ring contraction"/>
    <property type="evidence" value="ECO:0007669"/>
    <property type="project" value="TreeGrafter"/>
</dbReference>
<dbReference type="GO" id="GO:0005737">
    <property type="term" value="C:cytoplasm"/>
    <property type="evidence" value="ECO:0007669"/>
    <property type="project" value="TreeGrafter"/>
</dbReference>
<sequence>MPANEVEHNYDSLNHHLHSFHQSGPNPQFPSVNHLEADSSDREFDNNELSHPSSHLSSSRLPLLPATTYKPPGPRSSPRQLSLTTNFTDLNFRRHHPTSDEASPDPRDFYLQYNDPFSGDGHTTFDGNMTSASYARKSNVSPGDHHNSSPTSHRPPFSSRSRPYRATSSSNFPQAAIFNSSRPSSVNSSVPRNQQQRQSSLKELVDKFNQNFDQVPPRPPDSLASSRDGSPTRRGSTHSRSSSTQQPFQKGNRERADFRSPPRTRQPTRHSQSSVGVKDSASHSFGSPPARRLLFGEIIPTHAQPAVHERDTASPRWRRGSDGSMHMPNPMFVDLPKEPDSALSPTSPTAWYLGFALPLDTLNTTKHPVTHRRSRSDLATKPSTTTITSDISGPNMGITNHVSLQTAPTIKTRPKSNSQSRIPVSTRRFSQASDSGSSAPSTRANSAMDRHNVQIPSTRTNSAMDRHNVQITLPPKGMSALPKRSPRNSLNSKFPPAATLKVTSPARHNRGQVSHLTPDKSPTLNAYISAPLPKKSPPLRSSRPRQPVSSATTSASRARVVDRVSSLQSQSNTSNRDSRLSRTKSRLLPELGNVDFAARRQKIQQAFNKTVEENAKREERAVLRRQSIKEKAGSDVGKTLTPAPAPEEESQKEPQPNKRNDRLPVSTECRPDTPDGGDEQETFVTPDEGRSPDLVNTVGEHLETGPRVKFDADNNNCSAIELVENSISQLDIPRSQTPCSDVAPASAVTVGTDITTFDQEPQTDFPQPSSQLHRTVLSQIMQMRESSPSSTASSDSYSERDDKESIQIMLRRSRYFDESQYNSSDNLDHCEVPDDFRSDVDRHRWSMSSWSSSIQDRQSVDGPLGPITENTPETDAYISMPTGESSRTPQPLDSQPRADSPTTGEIAIQSDTRDHPSEPTAHNVRYTTHMMQQYPDLAKQGGWNSKRVTQLFLQELGFEGSHLLKSDFGVATRVQTSRPSSRGNDTQKNDGISEDPVMVPESRNVPKSEYVQHRASLNFREDWEKASPSVSDWMRLAASEESAANSPSAVREGAETPRLSTIGLNFSTEKETVEGLGLSIHIQSPQDDDSPTIPPPPLPNHSPPPIPMSSSSFDEQLPEPMLHPPVQSSPSIYSNNPPSTIPPSVPHIPHIPHIPHMSPIEHVSSARSSEESSLHQAGLIPSPQTLASSATSQEHSNADQPSVEVPAQKSTPSPEQRRLRKRKHVIKELVDTEHTFGQDMTVVVDIYKGTSSSCLDLSQDDIKTLFGNSDQVVQFSMDFQDSLKRAAKSVYVLPQSHRWKSKRGNRSTQMNGSTTDNQTNPSSETSDDEKDRQTSIGQVFVEHIERMEKVYSEYLRNHDAANRTLEVLMRKNNVNIWLKECRDWAVDLTSAWNLDSLLVKPVQRILKYPLLLTELLSTTPPDHPDHVALTNALRETTSISVRINDMKKRADVVGQVVSGRKRKESDVRTGLSKAFGRRTEKIKAHVGITDVFADKEFTVLSQRFGDNFFQLQLIMRDVELYTTEVQTSIKKFHDYVLAIESYINVAPSNYPELESKWCRFRLAVKDVLSVALVDHVSAVRKSVILPMITLLKLHDGPQRVMQKRNKRLMDYVRYKTLKERGDKADKKTTEQGEQFIALNVTLKEELPKLFGLTGKLTDACLHNFVELQKTWLSLIQKRLGYIFERTALQDLEQIKADWSADFSFSDAQVLSLGICNGSILADVANVAGFSSPSASNGADGSSSSRRPSTVNSTSIHNANTNRAASLEQGNNSPKISHEFAISSPGSFMQPSQADGFTQQHNGSQVFSNGRVRTNSGFSGRASGVSDVSNGPVLPSMTALMNSGNGTGSGRPSDASPSLPILSLDTPMLQDFLADPLMAVHNRGAPPDPALHPSSPTVARSGSFFSSAMPMNESPRAATPVPTEEEQKDPSVLFPVASLFEFNIDRARREAGYPYLTYVAGEIFDVIGEKGDLWLARNQDDPTRQVGWIWTKHFSKLAG</sequence>
<feature type="region of interest" description="Disordered" evidence="1">
    <location>
        <begin position="782"/>
        <end position="805"/>
    </location>
</feature>
<dbReference type="VEuPathDB" id="FungiDB:EMCG_01214"/>
<feature type="compositionally biased region" description="Polar residues" evidence="1">
    <location>
        <begin position="1755"/>
        <end position="1774"/>
    </location>
</feature>
<dbReference type="InterPro" id="IPR001331">
    <property type="entry name" value="GDS_CDC24_CS"/>
</dbReference>
<feature type="compositionally biased region" description="Pro residues" evidence="1">
    <location>
        <begin position="1092"/>
        <end position="1107"/>
    </location>
</feature>
<evidence type="ECO:0000313" key="4">
    <source>
        <dbReference type="Proteomes" id="UP000034164"/>
    </source>
</evidence>
<feature type="region of interest" description="Disordered" evidence="1">
    <location>
        <begin position="1297"/>
        <end position="1333"/>
    </location>
</feature>
<dbReference type="FunFam" id="1.20.900.10:FF:000053">
    <property type="entry name" value="Rho guanyl nucleotide exchange factor, putative"/>
    <property type="match status" value="1"/>
</dbReference>
<feature type="compositionally biased region" description="Low complexity" evidence="1">
    <location>
        <begin position="529"/>
        <end position="558"/>
    </location>
</feature>
<feature type="compositionally biased region" description="Low complexity" evidence="1">
    <location>
        <begin position="179"/>
        <end position="196"/>
    </location>
</feature>
<dbReference type="InterPro" id="IPR000219">
    <property type="entry name" value="DH_dom"/>
</dbReference>
<dbReference type="InterPro" id="IPR051492">
    <property type="entry name" value="Dynamin-Rho_GEF"/>
</dbReference>
<evidence type="ECO:0000256" key="1">
    <source>
        <dbReference type="SAM" id="MobiDB-lite"/>
    </source>
</evidence>
<feature type="compositionally biased region" description="Polar residues" evidence="1">
    <location>
        <begin position="973"/>
        <end position="990"/>
    </location>
</feature>
<feature type="region of interest" description="Disordered" evidence="1">
    <location>
        <begin position="366"/>
        <end position="586"/>
    </location>
</feature>
<dbReference type="Proteomes" id="UP000034164">
    <property type="component" value="Unassembled WGS sequence"/>
</dbReference>
<evidence type="ECO:0000259" key="2">
    <source>
        <dbReference type="PROSITE" id="PS50010"/>
    </source>
</evidence>
<feature type="compositionally biased region" description="Basic and acidic residues" evidence="1">
    <location>
        <begin position="649"/>
        <end position="662"/>
    </location>
</feature>
<feature type="region of interest" description="Disordered" evidence="1">
    <location>
        <begin position="625"/>
        <end position="697"/>
    </location>
</feature>
<dbReference type="EMBL" id="LCZI01000569">
    <property type="protein sequence ID" value="KKZ65829.1"/>
    <property type="molecule type" value="Genomic_DNA"/>
</dbReference>
<dbReference type="Gene3D" id="1.20.900.10">
    <property type="entry name" value="Dbl homology (DH) domain"/>
    <property type="match status" value="1"/>
</dbReference>
<feature type="region of interest" description="Disordered" evidence="1">
    <location>
        <begin position="1909"/>
        <end position="1928"/>
    </location>
</feature>
<feature type="region of interest" description="Disordered" evidence="1">
    <location>
        <begin position="1082"/>
        <end position="1220"/>
    </location>
</feature>
<dbReference type="GO" id="GO:0032955">
    <property type="term" value="P:regulation of division septum assembly"/>
    <property type="evidence" value="ECO:0007669"/>
    <property type="project" value="TreeGrafter"/>
</dbReference>
<feature type="compositionally biased region" description="Polar residues" evidence="1">
    <location>
        <begin position="1306"/>
        <end position="1324"/>
    </location>
</feature>
<comment type="caution">
    <text evidence="3">The sequence shown here is derived from an EMBL/GenBank/DDBJ whole genome shotgun (WGS) entry which is preliminary data.</text>
</comment>
<reference evidence="4" key="1">
    <citation type="journal article" date="2015" name="PLoS Genet.">
        <title>The dynamic genome and transcriptome of the human fungal pathogen Blastomyces and close relative Emmonsia.</title>
        <authorList>
            <person name="Munoz J.F."/>
            <person name="Gauthier G.M."/>
            <person name="Desjardins C.A."/>
            <person name="Gallo J.E."/>
            <person name="Holder J."/>
            <person name="Sullivan T.D."/>
            <person name="Marty A.J."/>
            <person name="Carmen J.C."/>
            <person name="Chen Z."/>
            <person name="Ding L."/>
            <person name="Gujja S."/>
            <person name="Magrini V."/>
            <person name="Misas E."/>
            <person name="Mitreva M."/>
            <person name="Priest M."/>
            <person name="Saif S."/>
            <person name="Whiston E.A."/>
            <person name="Young S."/>
            <person name="Zeng Q."/>
            <person name="Goldman W.E."/>
            <person name="Mardis E.R."/>
            <person name="Taylor J.W."/>
            <person name="McEwen J.G."/>
            <person name="Clay O.K."/>
            <person name="Klein B.S."/>
            <person name="Cuomo C.A."/>
        </authorList>
    </citation>
    <scope>NUCLEOTIDE SEQUENCE [LARGE SCALE GENOMIC DNA]</scope>
    <source>
        <strain evidence="4">UAMH 3008</strain>
    </source>
</reference>
<feature type="compositionally biased region" description="Polar residues" evidence="1">
    <location>
        <begin position="882"/>
        <end position="893"/>
    </location>
</feature>
<dbReference type="InterPro" id="IPR035899">
    <property type="entry name" value="DBL_dom_sf"/>
</dbReference>
<feature type="compositionally biased region" description="Polar residues" evidence="1">
    <location>
        <begin position="454"/>
        <end position="463"/>
    </location>
</feature>
<feature type="compositionally biased region" description="Low complexity" evidence="1">
    <location>
        <begin position="1732"/>
        <end position="1754"/>
    </location>
</feature>
<dbReference type="PROSITE" id="PS50010">
    <property type="entry name" value="DH_2"/>
    <property type="match status" value="1"/>
</dbReference>
<proteinExistence type="predicted"/>
<dbReference type="PROSITE" id="PS00741">
    <property type="entry name" value="DH_1"/>
    <property type="match status" value="1"/>
</dbReference>
<dbReference type="GO" id="GO:0005085">
    <property type="term" value="F:guanyl-nucleotide exchange factor activity"/>
    <property type="evidence" value="ECO:0007669"/>
    <property type="project" value="InterPro"/>
</dbReference>
<evidence type="ECO:0000313" key="3">
    <source>
        <dbReference type="EMBL" id="KKZ65829.1"/>
    </source>
</evidence>
<organism evidence="3 4">
    <name type="scientific">[Emmonsia] crescens</name>
    <dbReference type="NCBI Taxonomy" id="73230"/>
    <lineage>
        <taxon>Eukaryota</taxon>
        <taxon>Fungi</taxon>
        <taxon>Dikarya</taxon>
        <taxon>Ascomycota</taxon>
        <taxon>Pezizomycotina</taxon>
        <taxon>Eurotiomycetes</taxon>
        <taxon>Eurotiomycetidae</taxon>
        <taxon>Onygenales</taxon>
        <taxon>Ajellomycetaceae</taxon>
        <taxon>Emergomyces</taxon>
    </lineage>
</organism>
<feature type="compositionally biased region" description="Basic and acidic residues" evidence="1">
    <location>
        <begin position="35"/>
        <end position="45"/>
    </location>
</feature>
<feature type="compositionally biased region" description="Low complexity" evidence="1">
    <location>
        <begin position="1128"/>
        <end position="1138"/>
    </location>
</feature>
<feature type="compositionally biased region" description="Polar residues" evidence="1">
    <location>
        <begin position="511"/>
        <end position="526"/>
    </location>
</feature>
<gene>
    <name evidence="3" type="ORF">EMCG_01214</name>
</gene>
<feature type="compositionally biased region" description="Polar residues" evidence="1">
    <location>
        <begin position="263"/>
        <end position="275"/>
    </location>
</feature>
<dbReference type="Gene3D" id="1.20.1270.60">
    <property type="entry name" value="Arfaptin homology (AH) domain/BAR domain"/>
    <property type="match status" value="1"/>
</dbReference>
<feature type="region of interest" description="Disordered" evidence="1">
    <location>
        <begin position="1732"/>
        <end position="1857"/>
    </location>
</feature>
<dbReference type="CDD" id="cd00160">
    <property type="entry name" value="RhoGEF"/>
    <property type="match status" value="1"/>
</dbReference>
<protein>
    <recommendedName>
        <fullName evidence="2">DH domain-containing protein</fullName>
    </recommendedName>
</protein>
<dbReference type="PANTHER" id="PTHR22834">
    <property type="entry name" value="NUCLEAR FUSION PROTEIN FUS2"/>
    <property type="match status" value="1"/>
</dbReference>
<feature type="region of interest" description="Disordered" evidence="1">
    <location>
        <begin position="973"/>
        <end position="1006"/>
    </location>
</feature>
<feature type="domain" description="DH" evidence="2">
    <location>
        <begin position="1221"/>
        <end position="1446"/>
    </location>
</feature>
<feature type="compositionally biased region" description="Low complexity" evidence="1">
    <location>
        <begin position="148"/>
        <end position="165"/>
    </location>
</feature>
<feature type="compositionally biased region" description="Low complexity" evidence="1">
    <location>
        <begin position="232"/>
        <end position="244"/>
    </location>
</feature>
<feature type="compositionally biased region" description="Polar residues" evidence="1">
    <location>
        <begin position="1783"/>
        <end position="1817"/>
    </location>
</feature>
<feature type="compositionally biased region" description="Basic and acidic residues" evidence="1">
    <location>
        <begin position="1"/>
        <end position="14"/>
    </location>
</feature>
<dbReference type="SMART" id="SM00325">
    <property type="entry name" value="RhoGEF"/>
    <property type="match status" value="1"/>
</dbReference>
<feature type="compositionally biased region" description="Polar residues" evidence="1">
    <location>
        <begin position="565"/>
        <end position="575"/>
    </location>
</feature>
<feature type="compositionally biased region" description="Low complexity" evidence="1">
    <location>
        <begin position="49"/>
        <end position="65"/>
    </location>
</feature>
<dbReference type="GO" id="GO:0035556">
    <property type="term" value="P:intracellular signal transduction"/>
    <property type="evidence" value="ECO:0007669"/>
    <property type="project" value="InterPro"/>
</dbReference>